<gene>
    <name evidence="3" type="ORF">EWB00_006909</name>
</gene>
<dbReference type="InterPro" id="IPR001259">
    <property type="entry name" value="Prot_inh_calpain"/>
</dbReference>
<evidence type="ECO:0000256" key="1">
    <source>
        <dbReference type="SAM" id="MobiDB-lite"/>
    </source>
</evidence>
<name>A0A4Z2CWD5_SCHJA</name>
<comment type="caution">
    <text evidence="3">The sequence shown here is derived from an EMBL/GenBank/DDBJ whole genome shotgun (WGS) entry which is preliminary data.</text>
</comment>
<dbReference type="AlphaFoldDB" id="A0A4Z2CWD5"/>
<feature type="chain" id="PRO_5021498630" evidence="2">
    <location>
        <begin position="24"/>
        <end position="198"/>
    </location>
</feature>
<dbReference type="Pfam" id="PF00748">
    <property type="entry name" value="Calpain_inhib"/>
    <property type="match status" value="1"/>
</dbReference>
<feature type="compositionally biased region" description="Low complexity" evidence="1">
    <location>
        <begin position="97"/>
        <end position="108"/>
    </location>
</feature>
<accession>A0A4Z2CWD5</accession>
<reference evidence="3 4" key="1">
    <citation type="submission" date="2019-03" db="EMBL/GenBank/DDBJ databases">
        <title>An improved genome assembly of the fluke Schistosoma japonicum.</title>
        <authorList>
            <person name="Hu W."/>
            <person name="Luo F."/>
            <person name="Yin M."/>
            <person name="Mo X."/>
            <person name="Sun C."/>
            <person name="Wu Q."/>
            <person name="Zhu B."/>
            <person name="Xiang M."/>
            <person name="Wang J."/>
            <person name="Wang Y."/>
            <person name="Zhang T."/>
            <person name="Xu B."/>
            <person name="Zheng H."/>
            <person name="Feng Z."/>
        </authorList>
    </citation>
    <scope>NUCLEOTIDE SEQUENCE [LARGE SCALE GENOMIC DNA]</scope>
    <source>
        <strain evidence="3">HuSjv2</strain>
        <tissue evidence="3">Worms</tissue>
    </source>
</reference>
<keyword evidence="2" id="KW-0732">Signal</keyword>
<feature type="region of interest" description="Disordered" evidence="1">
    <location>
        <begin position="32"/>
        <end position="108"/>
    </location>
</feature>
<evidence type="ECO:0000313" key="3">
    <source>
        <dbReference type="EMBL" id="TNN08569.1"/>
    </source>
</evidence>
<dbReference type="Proteomes" id="UP000311919">
    <property type="component" value="Unassembled WGS sequence"/>
</dbReference>
<proteinExistence type="predicted"/>
<sequence length="198" mass="22302">MNHRFQIISYAVIFLSICHLGRASALILSKIDETEESTSPSSQSSNKEMTKDQEVETTNESIEHEHLTSTTTETVESSFPSSQSSNDQTTEIQGLETTTQSTESMSHSSSIQEIVESTSPSTDNTTDHHEEIVTIKNMTILGQSTDTIPPEYRFNYTNVITNEIDSTSYYRMVLKLWNSVLKHICNLSNDIKRIIKQS</sequence>
<evidence type="ECO:0000256" key="2">
    <source>
        <dbReference type="SAM" id="SignalP"/>
    </source>
</evidence>
<evidence type="ECO:0000313" key="4">
    <source>
        <dbReference type="Proteomes" id="UP000311919"/>
    </source>
</evidence>
<keyword evidence="4" id="KW-1185">Reference proteome</keyword>
<protein>
    <submittedName>
        <fullName evidence="3">Uncharacterized protein</fullName>
    </submittedName>
</protein>
<feature type="compositionally biased region" description="Polar residues" evidence="1">
    <location>
        <begin position="86"/>
        <end position="96"/>
    </location>
</feature>
<feature type="signal peptide" evidence="2">
    <location>
        <begin position="1"/>
        <end position="23"/>
    </location>
</feature>
<feature type="compositionally biased region" description="Low complexity" evidence="1">
    <location>
        <begin position="68"/>
        <end position="85"/>
    </location>
</feature>
<organism evidence="3 4">
    <name type="scientific">Schistosoma japonicum</name>
    <name type="common">Blood fluke</name>
    <dbReference type="NCBI Taxonomy" id="6182"/>
    <lineage>
        <taxon>Eukaryota</taxon>
        <taxon>Metazoa</taxon>
        <taxon>Spiralia</taxon>
        <taxon>Lophotrochozoa</taxon>
        <taxon>Platyhelminthes</taxon>
        <taxon>Trematoda</taxon>
        <taxon>Digenea</taxon>
        <taxon>Strigeidida</taxon>
        <taxon>Schistosomatoidea</taxon>
        <taxon>Schistosomatidae</taxon>
        <taxon>Schistosoma</taxon>
    </lineage>
</organism>
<dbReference type="EMBL" id="SKCS01000406">
    <property type="protein sequence ID" value="TNN08569.1"/>
    <property type="molecule type" value="Genomic_DNA"/>
</dbReference>